<dbReference type="Proteomes" id="UP000016057">
    <property type="component" value="Unassembled WGS sequence"/>
</dbReference>
<dbReference type="Gene3D" id="1.20.1500.10">
    <property type="entry name" value="YheA/YmcA-like"/>
    <property type="match status" value="1"/>
</dbReference>
<protein>
    <recommendedName>
        <fullName evidence="4">YlbF family regulator</fullName>
    </recommendedName>
</protein>
<gene>
    <name evidence="2" type="ORF">C683_1020</name>
</gene>
<dbReference type="STRING" id="1234409.C683_1020"/>
<dbReference type="InterPro" id="IPR016783">
    <property type="entry name" value="Biofilm_formation_YmcA"/>
</dbReference>
<dbReference type="InterPro" id="IPR010368">
    <property type="entry name" value="Com_YlbF"/>
</dbReference>
<dbReference type="EMBL" id="AMYT01000021">
    <property type="protein sequence ID" value="EKU27024.1"/>
    <property type="molecule type" value="Genomic_DNA"/>
</dbReference>
<keyword evidence="3" id="KW-1185">Reference proteome</keyword>
<proteinExistence type="predicted"/>
<evidence type="ECO:0000313" key="3">
    <source>
        <dbReference type="Proteomes" id="UP000016057"/>
    </source>
</evidence>
<dbReference type="PIRSF" id="PIRSF021287">
    <property type="entry name" value="Biofilm_formation_YmcA"/>
    <property type="match status" value="1"/>
</dbReference>
<reference evidence="2 3" key="1">
    <citation type="journal article" date="2013" name="Genome Announc.">
        <title>Draft Genome Sequence of Catellicoccus marimammalium, a Novel Species Commonly Found in Gull Feces.</title>
        <authorList>
            <person name="Weigand M.R."/>
            <person name="Ryu H."/>
            <person name="Bozcek L."/>
            <person name="Konstantinidis K.T."/>
            <person name="Santo Domingo J.W."/>
        </authorList>
    </citation>
    <scope>NUCLEOTIDE SEQUENCE [LARGE SCALE GENOMIC DNA]</scope>
    <source>
        <strain evidence="2 3">M35/04/3</strain>
    </source>
</reference>
<keyword evidence="1" id="KW-0175">Coiled coil</keyword>
<evidence type="ECO:0000313" key="2">
    <source>
        <dbReference type="EMBL" id="EKU27024.1"/>
    </source>
</evidence>
<dbReference type="Pfam" id="PF06133">
    <property type="entry name" value="Com_YlbF"/>
    <property type="match status" value="1"/>
</dbReference>
<feature type="coiled-coil region" evidence="1">
    <location>
        <begin position="84"/>
        <end position="111"/>
    </location>
</feature>
<evidence type="ECO:0000256" key="1">
    <source>
        <dbReference type="SAM" id="Coils"/>
    </source>
</evidence>
<dbReference type="SUPFAM" id="SSF158622">
    <property type="entry name" value="YheA/YmcA-like"/>
    <property type="match status" value="1"/>
</dbReference>
<dbReference type="AlphaFoldDB" id="K8Z7R5"/>
<organism evidence="2 3">
    <name type="scientific">Catellicoccus marimammalium M35/04/3</name>
    <dbReference type="NCBI Taxonomy" id="1234409"/>
    <lineage>
        <taxon>Bacteria</taxon>
        <taxon>Bacillati</taxon>
        <taxon>Bacillota</taxon>
        <taxon>Bacilli</taxon>
        <taxon>Lactobacillales</taxon>
        <taxon>Enterococcaceae</taxon>
        <taxon>Catellicoccus</taxon>
    </lineage>
</organism>
<comment type="caution">
    <text evidence="2">The sequence shown here is derived from an EMBL/GenBank/DDBJ whole genome shotgun (WGS) entry which is preliminary data.</text>
</comment>
<accession>K8Z7R5</accession>
<name>K8Z7R5_9ENTE</name>
<dbReference type="RefSeq" id="WP_009491619.1">
    <property type="nucleotide sequence ID" value="NZ_AMYT01000021.1"/>
</dbReference>
<evidence type="ECO:0008006" key="4">
    <source>
        <dbReference type="Google" id="ProtNLM"/>
    </source>
</evidence>
<dbReference type="InterPro" id="IPR023378">
    <property type="entry name" value="YheA/YmcA-like_dom_sf"/>
</dbReference>
<sequence length="113" mass="13123">MELEIEKALDVICAQLKENEVVKNYQNAKAEVLAEEEVVELQKEVEHWQKEIVQSDYFAKPEAKKVAHQKADEEMNRLQETIEVQSYQAALQEANDLVQALTKRLEENLEEPL</sequence>